<sequence>MHVAVYLPLLLSLLAAPGARILAERCEPRLATWLLTTSAVVLAAASTASLALLAATGLIRIPPLATIGHWSLQVAQRDDPAELSVAVVAGVLLAAAAFAAAHMMWRRIRSLARAALDAACVPAPDGLMILDDPAPDAFALPGLPGRVVVSTGMLRVLDESEQRILLAHERAHLDNHHYLFVALAQFGAAANPLLRPLAHAATYTVERWADERAAAITTGDRDRVARTVGKAALAVRRTPVRSPVRSPVLGMIGVTGRRSPLSGAGPVPRRVAALLAPPTGRRIGPALITTAVLLAAIVSTGEAALDLHSLLELAGA</sequence>
<dbReference type="CDD" id="cd07326">
    <property type="entry name" value="M56_BlaR1_MecR1_like"/>
    <property type="match status" value="1"/>
</dbReference>
<comment type="similarity">
    <text evidence="6">Belongs to the peptidase M48 family.</text>
</comment>
<evidence type="ECO:0000256" key="3">
    <source>
        <dbReference type="ARBA" id="ARBA00022801"/>
    </source>
</evidence>
<dbReference type="GO" id="GO:0004222">
    <property type="term" value="F:metalloendopeptidase activity"/>
    <property type="evidence" value="ECO:0007669"/>
    <property type="project" value="InterPro"/>
</dbReference>
<dbReference type="Gene3D" id="3.30.2010.10">
    <property type="entry name" value="Metalloproteases ('zincins'), catalytic domain"/>
    <property type="match status" value="1"/>
</dbReference>
<keyword evidence="5 6" id="KW-0482">Metalloprotease</keyword>
<dbReference type="EMBL" id="BOOQ01000019">
    <property type="protein sequence ID" value="GII46588.1"/>
    <property type="molecule type" value="Genomic_DNA"/>
</dbReference>
<dbReference type="RefSeq" id="WP_203974514.1">
    <property type="nucleotide sequence ID" value="NZ_BAAAKY010000014.1"/>
</dbReference>
<feature type="transmembrane region" description="Helical" evidence="7">
    <location>
        <begin position="83"/>
        <end position="105"/>
    </location>
</feature>
<dbReference type="InterPro" id="IPR001915">
    <property type="entry name" value="Peptidase_M48"/>
</dbReference>
<evidence type="ECO:0000256" key="2">
    <source>
        <dbReference type="ARBA" id="ARBA00022723"/>
    </source>
</evidence>
<keyword evidence="3 6" id="KW-0378">Hydrolase</keyword>
<evidence type="ECO:0000256" key="4">
    <source>
        <dbReference type="ARBA" id="ARBA00022833"/>
    </source>
</evidence>
<keyword evidence="7" id="KW-1133">Transmembrane helix</keyword>
<dbReference type="GO" id="GO:0006508">
    <property type="term" value="P:proteolysis"/>
    <property type="evidence" value="ECO:0007669"/>
    <property type="project" value="UniProtKB-KW"/>
</dbReference>
<dbReference type="Proteomes" id="UP000644610">
    <property type="component" value="Unassembled WGS sequence"/>
</dbReference>
<evidence type="ECO:0000256" key="5">
    <source>
        <dbReference type="ARBA" id="ARBA00023049"/>
    </source>
</evidence>
<keyword evidence="10" id="KW-1185">Reference proteome</keyword>
<reference evidence="9" key="1">
    <citation type="submission" date="2021-01" db="EMBL/GenBank/DDBJ databases">
        <title>Whole genome shotgun sequence of Planotetraspora silvatica NBRC 100141.</title>
        <authorList>
            <person name="Komaki H."/>
            <person name="Tamura T."/>
        </authorList>
    </citation>
    <scope>NUCLEOTIDE SEQUENCE</scope>
    <source>
        <strain evidence="9">NBRC 100141</strain>
    </source>
</reference>
<gene>
    <name evidence="9" type="ORF">Psi02_30120</name>
</gene>
<keyword evidence="1 6" id="KW-0645">Protease</keyword>
<dbReference type="PANTHER" id="PTHR34978">
    <property type="entry name" value="POSSIBLE SENSOR-TRANSDUCER PROTEIN BLAR"/>
    <property type="match status" value="1"/>
</dbReference>
<proteinExistence type="inferred from homology"/>
<feature type="domain" description="Peptidase M48" evidence="8">
    <location>
        <begin position="107"/>
        <end position="184"/>
    </location>
</feature>
<evidence type="ECO:0000313" key="10">
    <source>
        <dbReference type="Proteomes" id="UP000644610"/>
    </source>
</evidence>
<name>A0A8J3UIY8_9ACTN</name>
<keyword evidence="2" id="KW-0479">Metal-binding</keyword>
<evidence type="ECO:0000313" key="9">
    <source>
        <dbReference type="EMBL" id="GII46588.1"/>
    </source>
</evidence>
<dbReference type="InterPro" id="IPR052173">
    <property type="entry name" value="Beta-lactam_resp_regulator"/>
</dbReference>
<comment type="cofactor">
    <cofactor evidence="6">
        <name>Zn(2+)</name>
        <dbReference type="ChEBI" id="CHEBI:29105"/>
    </cofactor>
    <text evidence="6">Binds 1 zinc ion per subunit.</text>
</comment>
<feature type="transmembrane region" description="Helical" evidence="7">
    <location>
        <begin position="39"/>
        <end position="62"/>
    </location>
</feature>
<keyword evidence="4 6" id="KW-0862">Zinc</keyword>
<keyword evidence="7" id="KW-0812">Transmembrane</keyword>
<evidence type="ECO:0000256" key="1">
    <source>
        <dbReference type="ARBA" id="ARBA00022670"/>
    </source>
</evidence>
<protein>
    <submittedName>
        <fullName evidence="9">Peptidase M48</fullName>
    </submittedName>
</protein>
<evidence type="ECO:0000256" key="6">
    <source>
        <dbReference type="RuleBase" id="RU003983"/>
    </source>
</evidence>
<evidence type="ECO:0000256" key="7">
    <source>
        <dbReference type="SAM" id="Phobius"/>
    </source>
</evidence>
<evidence type="ECO:0000259" key="8">
    <source>
        <dbReference type="Pfam" id="PF01435"/>
    </source>
</evidence>
<dbReference type="PANTHER" id="PTHR34978:SF3">
    <property type="entry name" value="SLR0241 PROTEIN"/>
    <property type="match status" value="1"/>
</dbReference>
<accession>A0A8J3UIY8</accession>
<keyword evidence="7" id="KW-0472">Membrane</keyword>
<dbReference type="GO" id="GO:0046872">
    <property type="term" value="F:metal ion binding"/>
    <property type="evidence" value="ECO:0007669"/>
    <property type="project" value="UniProtKB-KW"/>
</dbReference>
<dbReference type="Pfam" id="PF01435">
    <property type="entry name" value="Peptidase_M48"/>
    <property type="match status" value="1"/>
</dbReference>
<comment type="caution">
    <text evidence="9">The sequence shown here is derived from an EMBL/GenBank/DDBJ whole genome shotgun (WGS) entry which is preliminary data.</text>
</comment>
<organism evidence="9 10">
    <name type="scientific">Planotetraspora silvatica</name>
    <dbReference type="NCBI Taxonomy" id="234614"/>
    <lineage>
        <taxon>Bacteria</taxon>
        <taxon>Bacillati</taxon>
        <taxon>Actinomycetota</taxon>
        <taxon>Actinomycetes</taxon>
        <taxon>Streptosporangiales</taxon>
        <taxon>Streptosporangiaceae</taxon>
        <taxon>Planotetraspora</taxon>
    </lineage>
</organism>
<dbReference type="AlphaFoldDB" id="A0A8J3UIY8"/>